<proteinExistence type="inferred from homology"/>
<keyword evidence="4" id="KW-0788">Thiol protease</keyword>
<dbReference type="SUPFAM" id="SSF54001">
    <property type="entry name" value="Cysteine proteinases"/>
    <property type="match status" value="1"/>
</dbReference>
<dbReference type="Proteomes" id="UP000627538">
    <property type="component" value="Unassembled WGS sequence"/>
</dbReference>
<protein>
    <submittedName>
        <fullName evidence="8">C40 family peptidase</fullName>
    </submittedName>
</protein>
<evidence type="ECO:0000313" key="9">
    <source>
        <dbReference type="Proteomes" id="UP000627538"/>
    </source>
</evidence>
<feature type="transmembrane region" description="Helical" evidence="6">
    <location>
        <begin position="1198"/>
        <end position="1222"/>
    </location>
</feature>
<dbReference type="GO" id="GO:0008234">
    <property type="term" value="F:cysteine-type peptidase activity"/>
    <property type="evidence" value="ECO:0007669"/>
    <property type="project" value="UniProtKB-KW"/>
</dbReference>
<comment type="caution">
    <text evidence="8">The sequence shown here is derived from an EMBL/GenBank/DDBJ whole genome shotgun (WGS) entry which is preliminary data.</text>
</comment>
<evidence type="ECO:0000256" key="3">
    <source>
        <dbReference type="ARBA" id="ARBA00022801"/>
    </source>
</evidence>
<evidence type="ECO:0000256" key="1">
    <source>
        <dbReference type="ARBA" id="ARBA00007074"/>
    </source>
</evidence>
<dbReference type="InterPro" id="IPR016024">
    <property type="entry name" value="ARM-type_fold"/>
</dbReference>
<keyword evidence="6" id="KW-1133">Transmembrane helix</keyword>
<dbReference type="PROSITE" id="PS51935">
    <property type="entry name" value="NLPC_P60"/>
    <property type="match status" value="1"/>
</dbReference>
<dbReference type="SUPFAM" id="SSF48371">
    <property type="entry name" value="ARM repeat"/>
    <property type="match status" value="1"/>
</dbReference>
<evidence type="ECO:0000259" key="7">
    <source>
        <dbReference type="PROSITE" id="PS51935"/>
    </source>
</evidence>
<dbReference type="GO" id="GO:0006508">
    <property type="term" value="P:proteolysis"/>
    <property type="evidence" value="ECO:0007669"/>
    <property type="project" value="UniProtKB-KW"/>
</dbReference>
<keyword evidence="9" id="KW-1185">Reference proteome</keyword>
<reference evidence="8 9" key="1">
    <citation type="submission" date="2020-08" db="EMBL/GenBank/DDBJ databases">
        <title>Winkia gen. nov., sp. nov., isolated from faeces of the Anser albifrons in China.</title>
        <authorList>
            <person name="Liu Q."/>
        </authorList>
    </citation>
    <scope>NUCLEOTIDE SEQUENCE [LARGE SCALE GENOMIC DNA]</scope>
    <source>
        <strain evidence="8 9">C62</strain>
    </source>
</reference>
<feature type="domain" description="NlpC/P60" evidence="7">
    <location>
        <begin position="1529"/>
        <end position="1652"/>
    </location>
</feature>
<name>A0A8I0GBS7_9ACTO</name>
<evidence type="ECO:0000256" key="4">
    <source>
        <dbReference type="ARBA" id="ARBA00022807"/>
    </source>
</evidence>
<feature type="coiled-coil region" evidence="5">
    <location>
        <begin position="151"/>
        <end position="185"/>
    </location>
</feature>
<keyword evidence="6" id="KW-0812">Transmembrane</keyword>
<organism evidence="8 9">
    <name type="scientific">Nanchangia anserum</name>
    <dbReference type="NCBI Taxonomy" id="2692125"/>
    <lineage>
        <taxon>Bacteria</taxon>
        <taxon>Bacillati</taxon>
        <taxon>Actinomycetota</taxon>
        <taxon>Actinomycetes</taxon>
        <taxon>Actinomycetales</taxon>
        <taxon>Actinomycetaceae</taxon>
        <taxon>Nanchangia</taxon>
    </lineage>
</organism>
<evidence type="ECO:0000256" key="5">
    <source>
        <dbReference type="SAM" id="Coils"/>
    </source>
</evidence>
<accession>A0A8I0GBS7</accession>
<dbReference type="PANTHER" id="PTHR47359">
    <property type="entry name" value="PEPTIDOGLYCAN DL-ENDOPEPTIDASE CWLO"/>
    <property type="match status" value="1"/>
</dbReference>
<comment type="similarity">
    <text evidence="1">Belongs to the peptidase C40 family.</text>
</comment>
<gene>
    <name evidence="8" type="ORF">H8R10_06525</name>
</gene>
<sequence length="1713" mass="179100">MAYRAGAVYVEVVPSLKGFASKVVKTTTQAAGAAGRDAGAQWSKSMVTATSGAGDEASAKFNAAFTRSIPTLRVAANDAKTALVSASEGAAKATENLQAKQDALTLSSKMVTQAEESLARARAGGVPDRIADAEEHLKAVRDEHAAAVKGVREAELAAKDAAAEYAIAQEKATRAVAELERAEAAAAAALAGPSGLAGVFATTSAAIARAIGSITAGIRNLPNTFATTKATLQHLVTDMPSILSGAFDRVTATISTAVEAVAARVHAVADAWGVVKSKVTGVASGIASRVTGVFSRVYANVSGVVSAIVARFPAIATAWEAVKAKITATTTAVTSSMQVAYTRAANGVAAAFETVSACARTLANAWETVKGKVTAVTTSIISTVSAAFTLAANTVTNTMTAIVTRVETTAARAWASMKAAAQSSAASVAGAMHSGFTRVSEAASNAVASIVARFPAIGTAWRVTATTMQTITNGLTTVMSAAFERLTGVATRVASSIVERFQAVPTAWAGIKARLEATSSSMASGMSRAFSRASSAVSDAVSSVTSRLPAVADGWQSAKSRMDTITNGMATAMRSLGPVAAIAGTGIAAAFTKALSGGWNRLMTLETVEAKLSGMKVPAEGIKNVMDAAKNSVEGTAYSLDEAASAAQLLYQSQIRDPKQLETTMKTLASTSTLMDRSMQDVGLIFSSIKSKGKFQGDDVMQIQQASIPIFEWLGKSFNMTAAQAQQMATDGKISFEMFEQALRENVGDAATEVGDTTQARIANMMTSFSKFGAEILKPLTGPIGEAALKIKDVMTNITAAIASGDGQAGGFFSSVTSALALVTPMLTPFSNAISTVMTNLGRLMPFVGEGLGSVLGKLGGWATGPAGIVINLFIAMVQHSQKLRDALGGVFGEIMDAFGSLGKVLTGGGGLSAAMDALNRVFTVAGDAIAPLVEAVGKLAGFIIRLGGAILGAGLQLAAKLIQGIGNAIAWLIDLISPAIDVVAGVFSAIMDTLNGLFDTLTGAAQPVEGGLFGLSPDHPAVRFFEKIREVASAVWDKIVEGIAFVQTLGNAISRAFQFGAENGGKDVGSGPIGAILSMATKLGDFWQNTLKPLIDEIKETVLAVWNEHIQPALATAADWIQNAFTTVWPKLQEAFSTAWDMIKAAIEFAWPIIQTILAAIWSFIQNVLAPIFVWLWQSVITPVWNGIKFAIQVAWAVIQVVLAAIWSFIQNILAPIFVWLWQNIITPAWNGILTVIRAAWAIIQVIFSAIGAFIRNILAPVFTWLWNNVISPVWNGIKQVISNVWGFIRDNVFAKMRSAASTLGDAFTSMKDTIKSAFDKIKGVAAKPVNFIINTVYNDGIKKAFDTIASKVGSKARLPKLNPVSGYAQGGVLPGYTPGRDVHRFWSPTGGVIDLSGGEGIIRPDALRRLGGAAWLNAVNRSRGKGFAPWGDAGLSTHYSAFKDGGIWGGITSFASAAWDKVTAAGDFVADVVSDPLAAFADLITAPARALLGQIKDTEWGSLLAGIPKLLANAVRDFFKRDTEEVGGGGVGLVNMARRFLGTPYVWGGSSIPPGLDCSGLVYYSLNKMGIKAPRLTAAGFQSASKPIAWGSKVPGDLLFWGDPAYHVAIYAGGSKLVEEPGFHKVAIEWAIWGSPTVGRYKFDEGGLLPPGIHTVANFTGKPEPVFTSGQFEAMRSGPTEVNLHIHAAGPVDEAILADRVSRRLLEELRA</sequence>
<feature type="transmembrane region" description="Helical" evidence="6">
    <location>
        <begin position="1150"/>
        <end position="1178"/>
    </location>
</feature>
<keyword evidence="3" id="KW-0378">Hydrolase</keyword>
<dbReference type="InterPro" id="IPR038765">
    <property type="entry name" value="Papain-like_cys_pep_sf"/>
</dbReference>
<dbReference type="InterPro" id="IPR013491">
    <property type="entry name" value="Tape_meas_N"/>
</dbReference>
<dbReference type="RefSeq" id="WP_191071898.1">
    <property type="nucleotide sequence ID" value="NZ_JACRUO010000001.1"/>
</dbReference>
<dbReference type="EMBL" id="JACRUO010000001">
    <property type="protein sequence ID" value="MBD3689878.1"/>
    <property type="molecule type" value="Genomic_DNA"/>
</dbReference>
<evidence type="ECO:0000256" key="6">
    <source>
        <dbReference type="SAM" id="Phobius"/>
    </source>
</evidence>
<dbReference type="InterPro" id="IPR051794">
    <property type="entry name" value="PG_Endopeptidase_C40"/>
</dbReference>
<dbReference type="PANTHER" id="PTHR47359:SF3">
    <property type="entry name" value="NLP_P60 DOMAIN-CONTAINING PROTEIN-RELATED"/>
    <property type="match status" value="1"/>
</dbReference>
<dbReference type="InterPro" id="IPR000064">
    <property type="entry name" value="NLP_P60_dom"/>
</dbReference>
<keyword evidence="5" id="KW-0175">Coiled coil</keyword>
<dbReference type="Gene3D" id="3.90.1720.10">
    <property type="entry name" value="endopeptidase domain like (from Nostoc punctiforme)"/>
    <property type="match status" value="1"/>
</dbReference>
<dbReference type="NCBIfam" id="TIGR02675">
    <property type="entry name" value="tape_meas_nterm"/>
    <property type="match status" value="1"/>
</dbReference>
<keyword evidence="6" id="KW-0472">Membrane</keyword>
<dbReference type="Gene3D" id="1.20.120.20">
    <property type="entry name" value="Apolipoprotein"/>
    <property type="match status" value="1"/>
</dbReference>
<keyword evidence="2" id="KW-0645">Protease</keyword>
<evidence type="ECO:0000313" key="8">
    <source>
        <dbReference type="EMBL" id="MBD3689878.1"/>
    </source>
</evidence>
<dbReference type="Pfam" id="PF20155">
    <property type="entry name" value="TMP_3"/>
    <property type="match status" value="1"/>
</dbReference>
<dbReference type="Pfam" id="PF00877">
    <property type="entry name" value="NLPC_P60"/>
    <property type="match status" value="1"/>
</dbReference>
<evidence type="ECO:0000256" key="2">
    <source>
        <dbReference type="ARBA" id="ARBA00022670"/>
    </source>
</evidence>